<reference evidence="2 3" key="1">
    <citation type="submission" date="2021-01" db="EMBL/GenBank/DDBJ databases">
        <title>Whole genome shotgun sequence of Microbispora corallina NBRC 16416.</title>
        <authorList>
            <person name="Komaki H."/>
            <person name="Tamura T."/>
        </authorList>
    </citation>
    <scope>NUCLEOTIDE SEQUENCE [LARGE SCALE GENOMIC DNA]</scope>
    <source>
        <strain evidence="2 3">NBRC 16416</strain>
    </source>
</reference>
<keyword evidence="1" id="KW-0812">Transmembrane</keyword>
<protein>
    <submittedName>
        <fullName evidence="2">ABC transporter permease</fullName>
    </submittedName>
</protein>
<name>A0ABQ4G4P8_9ACTN</name>
<keyword evidence="1" id="KW-0472">Membrane</keyword>
<feature type="transmembrane region" description="Helical" evidence="1">
    <location>
        <begin position="19"/>
        <end position="39"/>
    </location>
</feature>
<dbReference type="EMBL" id="BOOC01000027">
    <property type="protein sequence ID" value="GIH42043.1"/>
    <property type="molecule type" value="Genomic_DNA"/>
</dbReference>
<evidence type="ECO:0000313" key="3">
    <source>
        <dbReference type="Proteomes" id="UP000603904"/>
    </source>
</evidence>
<keyword evidence="1" id="KW-1133">Transmembrane helix</keyword>
<dbReference type="PANTHER" id="PTHR37305">
    <property type="entry name" value="INTEGRAL MEMBRANE PROTEIN-RELATED"/>
    <property type="match status" value="1"/>
</dbReference>
<feature type="transmembrane region" description="Helical" evidence="1">
    <location>
        <begin position="93"/>
        <end position="122"/>
    </location>
</feature>
<evidence type="ECO:0000256" key="1">
    <source>
        <dbReference type="SAM" id="Phobius"/>
    </source>
</evidence>
<sequence>MNTVVADITYRAMLGRKRIWLLVLLPLALVVIAALFRLIGGQDEHTAVTLMRSFAIGTMLPLLGLIAGTGVVAPEIEDGTIIHLLAKPISRPVIALTKFVVAASLVVVLAGVSTFAAAYLLAGGDSGVATGFTLGAVVGGIAYAAVFLLLGVLTRHAVTVGVIYALVWEGVVGGYVPGARKFSIQQWAQSVADHVSSSPFFSTDVALGFALPAMVIVTVGALLWAGQRLRSLSLTGDD</sequence>
<dbReference type="PANTHER" id="PTHR37305:SF1">
    <property type="entry name" value="MEMBRANE PROTEIN"/>
    <property type="match status" value="1"/>
</dbReference>
<organism evidence="2 3">
    <name type="scientific">Microbispora corallina</name>
    <dbReference type="NCBI Taxonomy" id="83302"/>
    <lineage>
        <taxon>Bacteria</taxon>
        <taxon>Bacillati</taxon>
        <taxon>Actinomycetota</taxon>
        <taxon>Actinomycetes</taxon>
        <taxon>Streptosporangiales</taxon>
        <taxon>Streptosporangiaceae</taxon>
        <taxon>Microbispora</taxon>
    </lineage>
</organism>
<dbReference type="Proteomes" id="UP000603904">
    <property type="component" value="Unassembled WGS sequence"/>
</dbReference>
<feature type="transmembrane region" description="Helical" evidence="1">
    <location>
        <begin position="128"/>
        <end position="150"/>
    </location>
</feature>
<comment type="caution">
    <text evidence="2">The sequence shown here is derived from an EMBL/GenBank/DDBJ whole genome shotgun (WGS) entry which is preliminary data.</text>
</comment>
<gene>
    <name evidence="2" type="ORF">Mco01_50430</name>
</gene>
<feature type="transmembrane region" description="Helical" evidence="1">
    <location>
        <begin position="205"/>
        <end position="225"/>
    </location>
</feature>
<dbReference type="Pfam" id="PF12679">
    <property type="entry name" value="ABC2_membrane_2"/>
    <property type="match status" value="1"/>
</dbReference>
<evidence type="ECO:0000313" key="2">
    <source>
        <dbReference type="EMBL" id="GIH42043.1"/>
    </source>
</evidence>
<dbReference type="RefSeq" id="WP_204059325.1">
    <property type="nucleotide sequence ID" value="NZ_BAAAGP010000021.1"/>
</dbReference>
<feature type="transmembrane region" description="Helical" evidence="1">
    <location>
        <begin position="51"/>
        <end position="73"/>
    </location>
</feature>
<feature type="transmembrane region" description="Helical" evidence="1">
    <location>
        <begin position="157"/>
        <end position="176"/>
    </location>
</feature>
<accession>A0ABQ4G4P8</accession>
<keyword evidence="3" id="KW-1185">Reference proteome</keyword>
<proteinExistence type="predicted"/>